<evidence type="ECO:0000259" key="1">
    <source>
        <dbReference type="Pfam" id="PF12146"/>
    </source>
</evidence>
<evidence type="ECO:0000313" key="2">
    <source>
        <dbReference type="EMBL" id="SKC72557.1"/>
    </source>
</evidence>
<reference evidence="2 3" key="1">
    <citation type="submission" date="2017-02" db="EMBL/GenBank/DDBJ databases">
        <authorList>
            <person name="Peterson S.W."/>
        </authorList>
    </citation>
    <scope>NUCLEOTIDE SEQUENCE [LARGE SCALE GENOMIC DNA]</scope>
    <source>
        <strain evidence="2 3">DSM 21481</strain>
    </source>
</reference>
<gene>
    <name evidence="2" type="ORF">SAMN04324258_3179</name>
</gene>
<dbReference type="Proteomes" id="UP000189777">
    <property type="component" value="Unassembled WGS sequence"/>
</dbReference>
<dbReference type="InterPro" id="IPR022742">
    <property type="entry name" value="Hydrolase_4"/>
</dbReference>
<organism evidence="2 3">
    <name type="scientific">Krasilnikoviella flava</name>
    <dbReference type="NCBI Taxonomy" id="526729"/>
    <lineage>
        <taxon>Bacteria</taxon>
        <taxon>Bacillati</taxon>
        <taxon>Actinomycetota</taxon>
        <taxon>Actinomycetes</taxon>
        <taxon>Micrococcales</taxon>
        <taxon>Promicromonosporaceae</taxon>
        <taxon>Krasilnikoviella</taxon>
    </lineage>
</organism>
<dbReference type="STRING" id="526729.SAMN04324258_3179"/>
<proteinExistence type="predicted"/>
<dbReference type="AlphaFoldDB" id="A0A1T5L952"/>
<dbReference type="Pfam" id="PF12146">
    <property type="entry name" value="Hydrolase_4"/>
    <property type="match status" value="1"/>
</dbReference>
<dbReference type="EMBL" id="FUZQ01000005">
    <property type="protein sequence ID" value="SKC72557.1"/>
    <property type="molecule type" value="Genomic_DNA"/>
</dbReference>
<protein>
    <submittedName>
        <fullName evidence="2">Alpha/beta hydrolase family protein</fullName>
    </submittedName>
</protein>
<dbReference type="GO" id="GO:0016787">
    <property type="term" value="F:hydrolase activity"/>
    <property type="evidence" value="ECO:0007669"/>
    <property type="project" value="UniProtKB-KW"/>
</dbReference>
<name>A0A1T5L952_9MICO</name>
<dbReference type="RefSeq" id="WP_079575413.1">
    <property type="nucleotide sequence ID" value="NZ_FUZQ01000005.1"/>
</dbReference>
<dbReference type="InterPro" id="IPR029058">
    <property type="entry name" value="AB_hydrolase_fold"/>
</dbReference>
<keyword evidence="2" id="KW-0378">Hydrolase</keyword>
<keyword evidence="3" id="KW-1185">Reference proteome</keyword>
<evidence type="ECO:0000313" key="3">
    <source>
        <dbReference type="Proteomes" id="UP000189777"/>
    </source>
</evidence>
<accession>A0A1T5L952</accession>
<feature type="domain" description="Serine aminopeptidase S33" evidence="1">
    <location>
        <begin position="75"/>
        <end position="157"/>
    </location>
</feature>
<dbReference type="Gene3D" id="3.40.50.1820">
    <property type="entry name" value="alpha/beta hydrolase"/>
    <property type="match status" value="1"/>
</dbReference>
<sequence length="298" mass="31363">MPYVPTAVSTGFRALSAVAPPLAIRLGTRAFWHVGPPAPVRPVDRAVHERATRGTVRVAGDRIVTYRWGDAGAPRVLLVHGWRHRASRLAALVRAFEDAGLAVVSFDGVAHGDSSGRRMSALDQVAAMHAVQEVEGTFAGVVGHSVGGLAAGLALHDGFAADRFATLSTSTGFDAVAEAFLRLAGLPDRLHDRFCDHVALSFPGGVTDARARIDLVAHPVPAGLPTLFVQDVDDRMVGPVQARRLHAAHPGSELLVTSGLGHNRILDDHDVLDAVVDHITARNGARSAARFPASTASS</sequence>
<dbReference type="SUPFAM" id="SSF53474">
    <property type="entry name" value="alpha/beta-Hydrolases"/>
    <property type="match status" value="1"/>
</dbReference>